<sequence length="51" mass="5488">MLIQELTRSARRSDGRTIAAFSPMASPLISIIEILPATTASQAWTSEILAT</sequence>
<gene>
    <name evidence="1" type="ORF">PBT88_00900</name>
</gene>
<dbReference type="EMBL" id="CP115174">
    <property type="protein sequence ID" value="WBO22743.1"/>
    <property type="molecule type" value="Genomic_DNA"/>
</dbReference>
<organism evidence="1 2">
    <name type="scientific">Sphingomonas abietis</name>
    <dbReference type="NCBI Taxonomy" id="3012344"/>
    <lineage>
        <taxon>Bacteria</taxon>
        <taxon>Pseudomonadati</taxon>
        <taxon>Pseudomonadota</taxon>
        <taxon>Alphaproteobacteria</taxon>
        <taxon>Sphingomonadales</taxon>
        <taxon>Sphingomonadaceae</taxon>
        <taxon>Sphingomonas</taxon>
    </lineage>
</organism>
<name>A0ABY7NN22_9SPHN</name>
<protein>
    <submittedName>
        <fullName evidence="1">Uncharacterized protein</fullName>
    </submittedName>
</protein>
<evidence type="ECO:0000313" key="2">
    <source>
        <dbReference type="Proteomes" id="UP001210865"/>
    </source>
</evidence>
<reference evidence="1 2" key="1">
    <citation type="submission" date="2022-12" db="EMBL/GenBank/DDBJ databases">
        <title>Sphingomonas abieness sp. nov., an endophytic bacterium isolated from Abies koreana.</title>
        <authorList>
            <person name="Jiang L."/>
            <person name="Lee J."/>
        </authorList>
    </citation>
    <scope>NUCLEOTIDE SEQUENCE [LARGE SCALE GENOMIC DNA]</scope>
    <source>
        <strain evidence="2">PAMB 00755</strain>
    </source>
</reference>
<accession>A0ABY7NN22</accession>
<dbReference type="RefSeq" id="WP_270077383.1">
    <property type="nucleotide sequence ID" value="NZ_CP115174.1"/>
</dbReference>
<keyword evidence="2" id="KW-1185">Reference proteome</keyword>
<evidence type="ECO:0000313" key="1">
    <source>
        <dbReference type="EMBL" id="WBO22743.1"/>
    </source>
</evidence>
<dbReference type="Proteomes" id="UP001210865">
    <property type="component" value="Chromosome"/>
</dbReference>
<proteinExistence type="predicted"/>